<evidence type="ECO:0000313" key="2">
    <source>
        <dbReference type="Proteomes" id="UP000663722"/>
    </source>
</evidence>
<dbReference type="AlphaFoldDB" id="A0A975BI91"/>
<evidence type="ECO:0000313" key="1">
    <source>
        <dbReference type="EMBL" id="QTA85805.1"/>
    </source>
</evidence>
<dbReference type="RefSeq" id="WP_207681706.1">
    <property type="nucleotide sequence ID" value="NZ_CP061800.1"/>
</dbReference>
<protein>
    <submittedName>
        <fullName evidence="1">DUF4926</fullName>
    </submittedName>
</protein>
<sequence length="127" mass="14396">MIPDIGDIIELVTDIPEKNLRAGVRGAVVHCHGNDVYEIEFTDENGETLDFSALHAKHFIVVWRAETRQWIPIAEQTSALVAGLPDDAAKEVLDFARFLFMRNYQSAGYKVLRKNSLSQHKHHTQIV</sequence>
<dbReference type="KEGG" id="dmm:dnm_018200"/>
<reference evidence="1" key="1">
    <citation type="journal article" date="2021" name="Microb. Physiol.">
        <title>Proteogenomic Insights into the Physiology of Marine, Sulfate-Reducing, Filamentous Desulfonema limicola and Desulfonema magnum.</title>
        <authorList>
            <person name="Schnaars V."/>
            <person name="Wohlbrand L."/>
            <person name="Scheve S."/>
            <person name="Hinrichs C."/>
            <person name="Reinhardt R."/>
            <person name="Rabus R."/>
        </authorList>
    </citation>
    <scope>NUCLEOTIDE SEQUENCE</scope>
    <source>
        <strain evidence="1">4be13</strain>
    </source>
</reference>
<organism evidence="1 2">
    <name type="scientific">Desulfonema magnum</name>
    <dbReference type="NCBI Taxonomy" id="45655"/>
    <lineage>
        <taxon>Bacteria</taxon>
        <taxon>Pseudomonadati</taxon>
        <taxon>Thermodesulfobacteriota</taxon>
        <taxon>Desulfobacteria</taxon>
        <taxon>Desulfobacterales</taxon>
        <taxon>Desulfococcaceae</taxon>
        <taxon>Desulfonema</taxon>
    </lineage>
</organism>
<keyword evidence="2" id="KW-1185">Reference proteome</keyword>
<dbReference type="Proteomes" id="UP000663722">
    <property type="component" value="Chromosome"/>
</dbReference>
<dbReference type="Pfam" id="PF16277">
    <property type="entry name" value="DUF4926"/>
    <property type="match status" value="1"/>
</dbReference>
<dbReference type="EMBL" id="CP061800">
    <property type="protein sequence ID" value="QTA85805.1"/>
    <property type="molecule type" value="Genomic_DNA"/>
</dbReference>
<gene>
    <name evidence="1" type="ORF">dnm_018200</name>
</gene>
<name>A0A975BI91_9BACT</name>
<accession>A0A975BI91</accession>
<proteinExistence type="predicted"/>
<dbReference type="InterPro" id="IPR032568">
    <property type="entry name" value="DUF4926"/>
</dbReference>